<dbReference type="InterPro" id="IPR018247">
    <property type="entry name" value="EF_Hand_1_Ca_BS"/>
</dbReference>
<evidence type="ECO:0000256" key="2">
    <source>
        <dbReference type="ARBA" id="ARBA00022737"/>
    </source>
</evidence>
<evidence type="ECO:0000256" key="4">
    <source>
        <dbReference type="SAM" id="MobiDB-lite"/>
    </source>
</evidence>
<feature type="domain" description="EF-hand" evidence="5">
    <location>
        <begin position="365"/>
        <end position="400"/>
    </location>
</feature>
<feature type="compositionally biased region" description="Acidic residues" evidence="4">
    <location>
        <begin position="653"/>
        <end position="662"/>
    </location>
</feature>
<organism evidence="7 8">
    <name type="scientific">Toxocara canis</name>
    <name type="common">Canine roundworm</name>
    <dbReference type="NCBI Taxonomy" id="6265"/>
    <lineage>
        <taxon>Eukaryota</taxon>
        <taxon>Metazoa</taxon>
        <taxon>Ecdysozoa</taxon>
        <taxon>Nematoda</taxon>
        <taxon>Chromadorea</taxon>
        <taxon>Rhabditida</taxon>
        <taxon>Spirurina</taxon>
        <taxon>Ascaridomorpha</taxon>
        <taxon>Ascaridoidea</taxon>
        <taxon>Toxocaridae</taxon>
        <taxon>Toxocara</taxon>
    </lineage>
</organism>
<feature type="region of interest" description="Disordered" evidence="4">
    <location>
        <begin position="623"/>
        <end position="803"/>
    </location>
</feature>
<feature type="compositionally biased region" description="Basic and acidic residues" evidence="4">
    <location>
        <begin position="488"/>
        <end position="500"/>
    </location>
</feature>
<dbReference type="GO" id="GO:0005783">
    <property type="term" value="C:endoplasmic reticulum"/>
    <property type="evidence" value="ECO:0007669"/>
    <property type="project" value="TreeGrafter"/>
</dbReference>
<dbReference type="EMBL" id="UYWY01021186">
    <property type="protein sequence ID" value="VDM43591.1"/>
    <property type="molecule type" value="Genomic_DNA"/>
</dbReference>
<name>A0A183UUV0_TOXCA</name>
<feature type="compositionally biased region" description="Polar residues" evidence="4">
    <location>
        <begin position="638"/>
        <end position="652"/>
    </location>
</feature>
<feature type="compositionally biased region" description="Basic and acidic residues" evidence="4">
    <location>
        <begin position="688"/>
        <end position="702"/>
    </location>
</feature>
<feature type="domain" description="EF-hand" evidence="5">
    <location>
        <begin position="80"/>
        <end position="115"/>
    </location>
</feature>
<dbReference type="InterPro" id="IPR011992">
    <property type="entry name" value="EF-hand-dom_pair"/>
</dbReference>
<dbReference type="Pfam" id="PF13833">
    <property type="entry name" value="EF-hand_8"/>
    <property type="match status" value="1"/>
</dbReference>
<gene>
    <name evidence="6" type="ORF">TCNE_LOCUS12270</name>
</gene>
<dbReference type="GO" id="GO:0017156">
    <property type="term" value="P:calcium-ion regulated exocytosis"/>
    <property type="evidence" value="ECO:0007669"/>
    <property type="project" value="TreeGrafter"/>
</dbReference>
<dbReference type="PROSITE" id="PS50222">
    <property type="entry name" value="EF_HAND_2"/>
    <property type="match status" value="5"/>
</dbReference>
<keyword evidence="2" id="KW-0677">Repeat</keyword>
<dbReference type="PROSITE" id="PS00018">
    <property type="entry name" value="EF_HAND_1"/>
    <property type="match status" value="4"/>
</dbReference>
<dbReference type="Gene3D" id="1.10.238.10">
    <property type="entry name" value="EF-hand"/>
    <property type="match status" value="5"/>
</dbReference>
<feature type="compositionally biased region" description="Acidic residues" evidence="4">
    <location>
        <begin position="773"/>
        <end position="782"/>
    </location>
</feature>
<feature type="compositionally biased region" description="Basic and acidic residues" evidence="4">
    <location>
        <begin position="509"/>
        <end position="520"/>
    </location>
</feature>
<dbReference type="Proteomes" id="UP000050794">
    <property type="component" value="Unassembled WGS sequence"/>
</dbReference>
<evidence type="ECO:0000313" key="6">
    <source>
        <dbReference type="EMBL" id="VDM43591.1"/>
    </source>
</evidence>
<feature type="domain" description="EF-hand" evidence="5">
    <location>
        <begin position="255"/>
        <end position="290"/>
    </location>
</feature>
<sequence length="803" mass="89499">MYPTVFREFGKLVAICFCVSEICFTEAPVREPSPAQTTDSANPAAPVVVPPPVDKNVDLDGDGALSLAEVQYAAFVHHGLSSSVVEGLFTEVDKNRDGYLTSIEFNDIRPLVLAKAENAALRYMQSVDTDHNNLLSLKEAQAYILKEYGISNRDVERVWHLVIPNSNEEMDAVMFSKLRRRIRGMTIRLARQIMKFADKNEDGHIDLKEAQQVAFEQEGISAGDVVEMLASVDDNNDGELNAPEFADFERIIRARAVDTSKKALKVVDRDGSGTLTMDEAKRIAFDHYGFDEKVLGPFFAQADENEDGQLDAVEFAGFRSVIRSKAVKNAFDAMPVQIFDEIDTDGDGLVSNSEAVAMARRQDDMDSKETYNLFNVADQDKSGRLDKVELADFLRLVRLSAIKFATDHFREFDTNRDKIVTLDELEDVIEQKYKVERANIRQFFEKVDADGSGDLSPGEIVDFRHEVRRYVTERDAQHALEQMKLAAQEEAKANTEHTEGNDGSLDASDVERKVSQEIKAKQPTVATKPKLTATEDLSAPPKRKLSQPEHKAGVVAVVKKLQYFLLVFKNVNVEVLMCQVTDNVHFIDILMNRYLFTRVPISKIDLLTEKSSTSADQLAVESEIIAGTEEENVEADATTDTSMNESMSTDVSEANEELEQIAETELSITPAVSFDEPTDEIGSGSKTDPSKTDDVATSKREEPDETNPQPKAEEHELEAVTESAPDDATADEPPEITEESLVEEQADSEMEQKAKVKPGTGTNRSKQVVEPEVVQEDGEPDEITTYPTTQTRKKDKKRSKKRN</sequence>
<feature type="compositionally biased region" description="Basic residues" evidence="4">
    <location>
        <begin position="791"/>
        <end position="803"/>
    </location>
</feature>
<accession>A0A183UUV0</accession>
<feature type="region of interest" description="Disordered" evidence="4">
    <location>
        <begin position="488"/>
        <end position="546"/>
    </location>
</feature>
<dbReference type="SUPFAM" id="SSF47473">
    <property type="entry name" value="EF-hand"/>
    <property type="match status" value="3"/>
</dbReference>
<dbReference type="Pfam" id="PF13202">
    <property type="entry name" value="EF-hand_5"/>
    <property type="match status" value="4"/>
</dbReference>
<reference evidence="6 7" key="2">
    <citation type="submission" date="2018-11" db="EMBL/GenBank/DDBJ databases">
        <authorList>
            <consortium name="Pathogen Informatics"/>
        </authorList>
    </citation>
    <scope>NUCLEOTIDE SEQUENCE [LARGE SCALE GENOMIC DNA]</scope>
</reference>
<protein>
    <submittedName>
        <fullName evidence="8">Stromal cell-derived factor 4</fullName>
    </submittedName>
</protein>
<evidence type="ECO:0000259" key="5">
    <source>
        <dbReference type="PROSITE" id="PS50222"/>
    </source>
</evidence>
<evidence type="ECO:0000313" key="8">
    <source>
        <dbReference type="WBParaSite" id="TCNE_0001227001-mRNA-1"/>
    </source>
</evidence>
<proteinExistence type="predicted"/>
<dbReference type="WBParaSite" id="TCNE_0001227001-mRNA-1">
    <property type="protein sequence ID" value="TCNE_0001227001-mRNA-1"/>
    <property type="gene ID" value="TCNE_0001227001"/>
</dbReference>
<dbReference type="PANTHER" id="PTHR10827">
    <property type="entry name" value="RETICULOCALBIN"/>
    <property type="match status" value="1"/>
</dbReference>
<dbReference type="GO" id="GO:0005509">
    <property type="term" value="F:calcium ion binding"/>
    <property type="evidence" value="ECO:0007669"/>
    <property type="project" value="InterPro"/>
</dbReference>
<dbReference type="AlphaFoldDB" id="A0A183UUV0"/>
<keyword evidence="3" id="KW-0106">Calcium</keyword>
<feature type="domain" description="EF-hand" evidence="5">
    <location>
        <begin position="435"/>
        <end position="470"/>
    </location>
</feature>
<dbReference type="SMART" id="SM00054">
    <property type="entry name" value="EFh"/>
    <property type="match status" value="9"/>
</dbReference>
<reference evidence="8" key="1">
    <citation type="submission" date="2016-06" db="UniProtKB">
        <authorList>
            <consortium name="WormBaseParasite"/>
        </authorList>
    </citation>
    <scope>IDENTIFICATION</scope>
</reference>
<feature type="compositionally biased region" description="Acidic residues" evidence="4">
    <location>
        <begin position="724"/>
        <end position="749"/>
    </location>
</feature>
<evidence type="ECO:0000313" key="7">
    <source>
        <dbReference type="Proteomes" id="UP000050794"/>
    </source>
</evidence>
<evidence type="ECO:0000256" key="1">
    <source>
        <dbReference type="ARBA" id="ARBA00022723"/>
    </source>
</evidence>
<feature type="domain" description="EF-hand" evidence="5">
    <location>
        <begin position="185"/>
        <end position="220"/>
    </location>
</feature>
<dbReference type="InterPro" id="IPR002048">
    <property type="entry name" value="EF_hand_dom"/>
</dbReference>
<keyword evidence="7" id="KW-1185">Reference proteome</keyword>
<evidence type="ECO:0000256" key="3">
    <source>
        <dbReference type="ARBA" id="ARBA00022837"/>
    </source>
</evidence>
<dbReference type="PANTHER" id="PTHR10827:SF98">
    <property type="entry name" value="45 KDA CALCIUM-BINDING PROTEIN"/>
    <property type="match status" value="1"/>
</dbReference>
<keyword evidence="1" id="KW-0479">Metal-binding</keyword>